<protein>
    <recommendedName>
        <fullName evidence="3">EVE domain-containing protein</fullName>
    </recommendedName>
</protein>
<reference evidence="1 2" key="1">
    <citation type="submission" date="2018-06" db="EMBL/GenBank/DDBJ databases">
        <title>Comparative genomics of rhizobia nodulating Arachis hypogaea in China.</title>
        <authorList>
            <person name="Li Y."/>
        </authorList>
    </citation>
    <scope>NUCLEOTIDE SEQUENCE [LARGE SCALE GENOMIC DNA]</scope>
    <source>
        <strain evidence="1 2">CCBAU 51670</strain>
    </source>
</reference>
<organism evidence="1 2">
    <name type="scientific">Bradyrhizobium guangzhouense</name>
    <dbReference type="NCBI Taxonomy" id="1325095"/>
    <lineage>
        <taxon>Bacteria</taxon>
        <taxon>Pseudomonadati</taxon>
        <taxon>Pseudomonadota</taxon>
        <taxon>Alphaproteobacteria</taxon>
        <taxon>Hyphomicrobiales</taxon>
        <taxon>Nitrobacteraceae</taxon>
        <taxon>Bradyrhizobium</taxon>
    </lineage>
</organism>
<dbReference type="InterPro" id="IPR015947">
    <property type="entry name" value="PUA-like_sf"/>
</dbReference>
<evidence type="ECO:0000313" key="1">
    <source>
        <dbReference type="EMBL" id="QAU49675.1"/>
    </source>
</evidence>
<dbReference type="SUPFAM" id="SSF88697">
    <property type="entry name" value="PUA domain-like"/>
    <property type="match status" value="1"/>
</dbReference>
<proteinExistence type="predicted"/>
<evidence type="ECO:0000313" key="2">
    <source>
        <dbReference type="Proteomes" id="UP000288972"/>
    </source>
</evidence>
<accession>A0AAE6CBG0</accession>
<evidence type="ECO:0008006" key="3">
    <source>
        <dbReference type="Google" id="ProtNLM"/>
    </source>
</evidence>
<gene>
    <name evidence="1" type="ORF">XH91_32790</name>
</gene>
<name>A0AAE6CBG0_9BRAD</name>
<dbReference type="EMBL" id="CP030053">
    <property type="protein sequence ID" value="QAU49675.1"/>
    <property type="molecule type" value="Genomic_DNA"/>
</dbReference>
<dbReference type="Proteomes" id="UP000288972">
    <property type="component" value="Chromosome"/>
</dbReference>
<sequence>MVAGENNSDWAKLDADGFDTWKGHPRTKVGDLILMYRTAPYSDIACIFTAISDARATVHTREFPWKVAVDPGGGFRLRKTIKLTELKDEPRLAGRSFLKKQQGATSRKLDLEEQGAWRGLRKILEDRNPGLKEYLLR</sequence>
<dbReference type="AlphaFoldDB" id="A0AAE6CBG0"/>
<dbReference type="Gene3D" id="3.10.590.10">
    <property type="entry name" value="ph1033 like domains"/>
    <property type="match status" value="1"/>
</dbReference>
<dbReference type="KEGG" id="bgz:XH91_32790"/>